<organism evidence="2 3">
    <name type="scientific">Lederbergia graminis</name>
    <dbReference type="NCBI Taxonomy" id="735518"/>
    <lineage>
        <taxon>Bacteria</taxon>
        <taxon>Bacillati</taxon>
        <taxon>Bacillota</taxon>
        <taxon>Bacilli</taxon>
        <taxon>Bacillales</taxon>
        <taxon>Bacillaceae</taxon>
        <taxon>Lederbergia</taxon>
    </lineage>
</organism>
<dbReference type="EMBL" id="JBHSMC010000001">
    <property type="protein sequence ID" value="MFC5463546.1"/>
    <property type="molecule type" value="Genomic_DNA"/>
</dbReference>
<evidence type="ECO:0000313" key="3">
    <source>
        <dbReference type="Proteomes" id="UP001596147"/>
    </source>
</evidence>
<keyword evidence="3" id="KW-1185">Reference proteome</keyword>
<feature type="transmembrane region" description="Helical" evidence="1">
    <location>
        <begin position="62"/>
        <end position="81"/>
    </location>
</feature>
<dbReference type="Proteomes" id="UP001596147">
    <property type="component" value="Unassembled WGS sequence"/>
</dbReference>
<accession>A0ABW0LGE6</accession>
<comment type="caution">
    <text evidence="2">The sequence shown here is derived from an EMBL/GenBank/DDBJ whole genome shotgun (WGS) entry which is preliminary data.</text>
</comment>
<gene>
    <name evidence="2" type="ORF">ACFPM4_02130</name>
</gene>
<feature type="transmembrane region" description="Helical" evidence="1">
    <location>
        <begin position="87"/>
        <end position="105"/>
    </location>
</feature>
<keyword evidence="1" id="KW-0472">Membrane</keyword>
<dbReference type="RefSeq" id="WP_144929007.1">
    <property type="nucleotide sequence ID" value="NZ_JBHSMC010000001.1"/>
</dbReference>
<reference evidence="3" key="1">
    <citation type="journal article" date="2019" name="Int. J. Syst. Evol. Microbiol.">
        <title>The Global Catalogue of Microorganisms (GCM) 10K type strain sequencing project: providing services to taxonomists for standard genome sequencing and annotation.</title>
        <authorList>
            <consortium name="The Broad Institute Genomics Platform"/>
            <consortium name="The Broad Institute Genome Sequencing Center for Infectious Disease"/>
            <person name="Wu L."/>
            <person name="Ma J."/>
        </authorList>
    </citation>
    <scope>NUCLEOTIDE SEQUENCE [LARGE SCALE GENOMIC DNA]</scope>
    <source>
        <strain evidence="3">CGMCC 1.12237</strain>
    </source>
</reference>
<evidence type="ECO:0000313" key="2">
    <source>
        <dbReference type="EMBL" id="MFC5463546.1"/>
    </source>
</evidence>
<feature type="transmembrane region" description="Helical" evidence="1">
    <location>
        <begin position="7"/>
        <end position="26"/>
    </location>
</feature>
<evidence type="ECO:0008006" key="4">
    <source>
        <dbReference type="Google" id="ProtNLM"/>
    </source>
</evidence>
<feature type="transmembrane region" description="Helical" evidence="1">
    <location>
        <begin position="32"/>
        <end position="50"/>
    </location>
</feature>
<keyword evidence="1" id="KW-1133">Transmembrane helix</keyword>
<evidence type="ECO:0000256" key="1">
    <source>
        <dbReference type="SAM" id="Phobius"/>
    </source>
</evidence>
<protein>
    <recommendedName>
        <fullName evidence="4">NADH dehydrogenase subunit 6</fullName>
    </recommendedName>
</protein>
<dbReference type="PROSITE" id="PS51257">
    <property type="entry name" value="PROKAR_LIPOPROTEIN"/>
    <property type="match status" value="1"/>
</dbReference>
<sequence length="143" mass="16070">MINKGTIIITLTGIGCLILNFNHFLMGSPATILNLIATLAYITIWIFVLINSVKIKNGKALIVYTIFWILTLFFSIHMGYVNVTEVHADWAIPYVILLITPWYGIRIFVDSFVIVSIIIASFSAVMLTVIAVSFVKMKKVRTN</sequence>
<proteinExistence type="predicted"/>
<name>A0ABW0LGE6_9BACI</name>
<keyword evidence="1" id="KW-0812">Transmembrane</keyword>
<feature type="transmembrane region" description="Helical" evidence="1">
    <location>
        <begin position="112"/>
        <end position="135"/>
    </location>
</feature>